<comment type="function">
    <text evidence="1">Involved in phosphonate degradation.</text>
</comment>
<dbReference type="Gene3D" id="1.10.150.240">
    <property type="entry name" value="Putative phosphatase, domain 2"/>
    <property type="match status" value="1"/>
</dbReference>
<comment type="subunit">
    <text evidence="1">Homodimer.</text>
</comment>
<dbReference type="PANTHER" id="PTHR43434:SF19">
    <property type="entry name" value="PHOSPHONOACETALDEHYDE HYDROLASE"/>
    <property type="match status" value="1"/>
</dbReference>
<comment type="catalytic activity">
    <reaction evidence="1">
        <text>phosphonoacetaldehyde + H2O = acetaldehyde + phosphate + H(+)</text>
        <dbReference type="Rhea" id="RHEA:18905"/>
        <dbReference type="ChEBI" id="CHEBI:15343"/>
        <dbReference type="ChEBI" id="CHEBI:15377"/>
        <dbReference type="ChEBI" id="CHEBI:15378"/>
        <dbReference type="ChEBI" id="CHEBI:43474"/>
        <dbReference type="ChEBI" id="CHEBI:58383"/>
        <dbReference type="EC" id="3.11.1.1"/>
    </reaction>
</comment>
<keyword evidence="1" id="KW-0704">Schiff base</keyword>
<dbReference type="InterPro" id="IPR036412">
    <property type="entry name" value="HAD-like_sf"/>
</dbReference>
<dbReference type="SFLD" id="SFLDS00003">
    <property type="entry name" value="Haloacid_Dehalogenase"/>
    <property type="match status" value="1"/>
</dbReference>
<name>A0ABY7QU49_9FIRM</name>
<dbReference type="GO" id="GO:0050194">
    <property type="term" value="F:phosphonoacetaldehyde hydrolase activity"/>
    <property type="evidence" value="ECO:0007669"/>
    <property type="project" value="UniProtKB-EC"/>
</dbReference>
<keyword evidence="1" id="KW-0479">Metal-binding</keyword>
<feature type="binding site" evidence="1">
    <location>
        <position position="185"/>
    </location>
    <ligand>
        <name>Mg(2+)</name>
        <dbReference type="ChEBI" id="CHEBI:18420"/>
    </ligand>
</feature>
<dbReference type="SFLD" id="SFLDG01129">
    <property type="entry name" value="C1.5:_HAD__Beta-PGM__Phosphata"/>
    <property type="match status" value="1"/>
</dbReference>
<dbReference type="InterPro" id="IPR023198">
    <property type="entry name" value="PGP-like_dom2"/>
</dbReference>
<feature type="binding site" evidence="1">
    <location>
        <position position="10"/>
    </location>
    <ligand>
        <name>Mg(2+)</name>
        <dbReference type="ChEBI" id="CHEBI:18420"/>
    </ligand>
</feature>
<keyword evidence="3" id="KW-1185">Reference proteome</keyword>
<dbReference type="Proteomes" id="UP001210339">
    <property type="component" value="Chromosome"/>
</dbReference>
<protein>
    <recommendedName>
        <fullName evidence="1">Phosphonoacetaldehyde hydrolase</fullName>
        <shortName evidence="1">Phosphonatase</shortName>
        <ecNumber evidence="1">3.11.1.1</ecNumber>
    </recommendedName>
    <alternativeName>
        <fullName evidence="1">Phosphonoacetaldehyde phosphonohydrolase</fullName>
    </alternativeName>
</protein>
<dbReference type="SFLD" id="SFLDG01135">
    <property type="entry name" value="C1.5.6:_HAD__Beta-PGM__Phospha"/>
    <property type="match status" value="1"/>
</dbReference>
<dbReference type="InterPro" id="IPR050155">
    <property type="entry name" value="HAD-like_hydrolase_sf"/>
</dbReference>
<evidence type="ECO:0000313" key="3">
    <source>
        <dbReference type="Proteomes" id="UP001210339"/>
    </source>
</evidence>
<comment type="similarity">
    <text evidence="1">Belongs to the HAD-like hydrolase superfamily. PhnX family.</text>
</comment>
<accession>A0ABY7QU49</accession>
<dbReference type="EC" id="3.11.1.1" evidence="1"/>
<keyword evidence="1" id="KW-0460">Magnesium</keyword>
<organism evidence="2 3">
    <name type="scientific">Peptoniphilus equinus</name>
    <dbReference type="NCBI Taxonomy" id="3016343"/>
    <lineage>
        <taxon>Bacteria</taxon>
        <taxon>Bacillati</taxon>
        <taxon>Bacillota</taxon>
        <taxon>Tissierellia</taxon>
        <taxon>Tissierellales</taxon>
        <taxon>Peptoniphilaceae</taxon>
        <taxon>Peptoniphilus</taxon>
    </lineage>
</organism>
<dbReference type="Pfam" id="PF00702">
    <property type="entry name" value="Hydrolase"/>
    <property type="match status" value="1"/>
</dbReference>
<keyword evidence="1 2" id="KW-0378">Hydrolase</keyword>
<feature type="binding site" evidence="1">
    <location>
        <position position="12"/>
    </location>
    <ligand>
        <name>Mg(2+)</name>
        <dbReference type="ChEBI" id="CHEBI:18420"/>
    </ligand>
</feature>
<dbReference type="EMBL" id="CP115667">
    <property type="protein sequence ID" value="WBW49891.1"/>
    <property type="molecule type" value="Genomic_DNA"/>
</dbReference>
<dbReference type="InterPro" id="IPR006323">
    <property type="entry name" value="Phosphonoacetald_hydro"/>
</dbReference>
<feature type="active site" description="Nucleophile" evidence="1">
    <location>
        <position position="10"/>
    </location>
</feature>
<dbReference type="RefSeq" id="WP_271191422.1">
    <property type="nucleotide sequence ID" value="NZ_CP115667.1"/>
</dbReference>
<gene>
    <name evidence="1" type="primary">phnX</name>
    <name evidence="2" type="ORF">O6R05_07785</name>
</gene>
<feature type="active site" description="Schiff-base intermediate with substrate" evidence="1">
    <location>
        <position position="51"/>
    </location>
</feature>
<dbReference type="PANTHER" id="PTHR43434">
    <property type="entry name" value="PHOSPHOGLYCOLATE PHOSPHATASE"/>
    <property type="match status" value="1"/>
</dbReference>
<proteinExistence type="inferred from homology"/>
<reference evidence="2 3" key="1">
    <citation type="submission" date="2023-01" db="EMBL/GenBank/DDBJ databases">
        <authorList>
            <person name="Lee S.H."/>
            <person name="Jung H.S."/>
            <person name="Yun J.U."/>
        </authorList>
    </citation>
    <scope>NUCLEOTIDE SEQUENCE [LARGE SCALE GENOMIC DNA]</scope>
    <source>
        <strain evidence="2 3">CBA3646</strain>
    </source>
</reference>
<dbReference type="InterPro" id="IPR023214">
    <property type="entry name" value="HAD_sf"/>
</dbReference>
<evidence type="ECO:0000313" key="2">
    <source>
        <dbReference type="EMBL" id="WBW49891.1"/>
    </source>
</evidence>
<evidence type="ECO:0000256" key="1">
    <source>
        <dbReference type="HAMAP-Rule" id="MF_01375"/>
    </source>
</evidence>
<comment type="cofactor">
    <cofactor evidence="1">
        <name>Mg(2+)</name>
        <dbReference type="ChEBI" id="CHEBI:18420"/>
    </cofactor>
    <text evidence="1">Binds 1 Mg(2+) ion per subunit.</text>
</comment>
<dbReference type="NCBIfam" id="TIGR01422">
    <property type="entry name" value="phosphonatase"/>
    <property type="match status" value="1"/>
</dbReference>
<sequence length="257" mass="28486">MGHIEAVILDWAGTTVDYGCFAPVQAFVEAFEQYGITPTLDEVRQPMGLLKIDHIRTMLGMDRIQQCFEAVYHRASDDDDVKAIYKVMEQKTLDILKNFVDIKPHVRETVARLRAQGIKIGSTTGYTDAMMVIVAKEAEAKGYAPDFWATPNSVGDKGRPYPYMIFKNMTALGVTSVANVIKVGDTVSDIREGKAAGVITVGVVEGSSTMGLRQDEYDNLSDEEKHRAQKRVADIYKKEGADYVINDLRGLLDIIGK</sequence>
<dbReference type="Gene3D" id="3.40.50.1000">
    <property type="entry name" value="HAD superfamily/HAD-like"/>
    <property type="match status" value="1"/>
</dbReference>
<dbReference type="HAMAP" id="MF_01375">
    <property type="entry name" value="PhnX"/>
    <property type="match status" value="1"/>
</dbReference>
<dbReference type="SUPFAM" id="SSF56784">
    <property type="entry name" value="HAD-like"/>
    <property type="match status" value="1"/>
</dbReference>